<keyword evidence="1" id="KW-1133">Transmembrane helix</keyword>
<dbReference type="Proteomes" id="UP000199048">
    <property type="component" value="Unassembled WGS sequence"/>
</dbReference>
<organism evidence="2 3">
    <name type="scientific">Methylobacterium pseudosasicola</name>
    <dbReference type="NCBI Taxonomy" id="582667"/>
    <lineage>
        <taxon>Bacteria</taxon>
        <taxon>Pseudomonadati</taxon>
        <taxon>Pseudomonadota</taxon>
        <taxon>Alphaproteobacteria</taxon>
        <taxon>Hyphomicrobiales</taxon>
        <taxon>Methylobacteriaceae</taxon>
        <taxon>Methylobacterium</taxon>
    </lineage>
</organism>
<dbReference type="AlphaFoldDB" id="A0A1I4HC18"/>
<keyword evidence="1" id="KW-0472">Membrane</keyword>
<feature type="transmembrane region" description="Helical" evidence="1">
    <location>
        <begin position="28"/>
        <end position="50"/>
    </location>
</feature>
<evidence type="ECO:0000313" key="3">
    <source>
        <dbReference type="Proteomes" id="UP000199048"/>
    </source>
</evidence>
<dbReference type="EMBL" id="FOTK01000004">
    <property type="protein sequence ID" value="SFL39818.1"/>
    <property type="molecule type" value="Genomic_DNA"/>
</dbReference>
<accession>A0A1I4HC18</accession>
<proteinExistence type="predicted"/>
<dbReference type="STRING" id="582667.SAMN05192568_1004159"/>
<gene>
    <name evidence="2" type="ORF">SAMN05192568_1004159</name>
</gene>
<evidence type="ECO:0000313" key="2">
    <source>
        <dbReference type="EMBL" id="SFL39818.1"/>
    </source>
</evidence>
<reference evidence="3" key="1">
    <citation type="submission" date="2016-10" db="EMBL/GenBank/DDBJ databases">
        <authorList>
            <person name="Varghese N."/>
            <person name="Submissions S."/>
        </authorList>
    </citation>
    <scope>NUCLEOTIDE SEQUENCE [LARGE SCALE GENOMIC DNA]</scope>
    <source>
        <strain evidence="3">BL36</strain>
    </source>
</reference>
<protein>
    <submittedName>
        <fullName evidence="2">Uncharacterized protein</fullName>
    </submittedName>
</protein>
<keyword evidence="1" id="KW-0812">Transmembrane</keyword>
<keyword evidence="3" id="KW-1185">Reference proteome</keyword>
<evidence type="ECO:0000256" key="1">
    <source>
        <dbReference type="SAM" id="Phobius"/>
    </source>
</evidence>
<name>A0A1I4HC18_9HYPH</name>
<dbReference type="RefSeq" id="WP_167367668.1">
    <property type="nucleotide sequence ID" value="NZ_FOTK01000004.1"/>
</dbReference>
<sequence length="52" mass="5103">MMGLGVFCVVAGASLAAASLWAPRYRALLEGMGGCLFLVGLGCAGADLALAS</sequence>